<organism evidence="1 2">
    <name type="scientific">Cherax quadricarinatus</name>
    <name type="common">Australian red claw crayfish</name>
    <dbReference type="NCBI Taxonomy" id="27406"/>
    <lineage>
        <taxon>Eukaryota</taxon>
        <taxon>Metazoa</taxon>
        <taxon>Ecdysozoa</taxon>
        <taxon>Arthropoda</taxon>
        <taxon>Crustacea</taxon>
        <taxon>Multicrustacea</taxon>
        <taxon>Malacostraca</taxon>
        <taxon>Eumalacostraca</taxon>
        <taxon>Eucarida</taxon>
        <taxon>Decapoda</taxon>
        <taxon>Pleocyemata</taxon>
        <taxon>Astacidea</taxon>
        <taxon>Parastacoidea</taxon>
        <taxon>Parastacidae</taxon>
        <taxon>Cherax</taxon>
    </lineage>
</organism>
<sequence>MPVGPWEQEQLKQLRAKLRESNHVVGETALNAYLDSITSHEEHIREHQQEAAFHRDIILTHQDKVQYHEQQIVKHQDAISTLHAKIHSLAASPPSVHHQVE</sequence>
<keyword evidence="2" id="KW-1185">Reference proteome</keyword>
<accession>A0AAW0WVE5</accession>
<reference evidence="1 2" key="1">
    <citation type="journal article" date="2024" name="BMC Genomics">
        <title>Genome assembly of redclaw crayfish (Cherax quadricarinatus) provides insights into its immune adaptation and hypoxia tolerance.</title>
        <authorList>
            <person name="Liu Z."/>
            <person name="Zheng J."/>
            <person name="Li H."/>
            <person name="Fang K."/>
            <person name="Wang S."/>
            <person name="He J."/>
            <person name="Zhou D."/>
            <person name="Weng S."/>
            <person name="Chi M."/>
            <person name="Gu Z."/>
            <person name="He J."/>
            <person name="Li F."/>
            <person name="Wang M."/>
        </authorList>
    </citation>
    <scope>NUCLEOTIDE SEQUENCE [LARGE SCALE GENOMIC DNA]</scope>
    <source>
        <strain evidence="1">ZL_2023a</strain>
    </source>
</reference>
<evidence type="ECO:0000313" key="2">
    <source>
        <dbReference type="Proteomes" id="UP001445076"/>
    </source>
</evidence>
<dbReference type="Proteomes" id="UP001445076">
    <property type="component" value="Unassembled WGS sequence"/>
</dbReference>
<name>A0AAW0WVE5_CHEQU</name>
<dbReference type="EMBL" id="JARKIK010000061">
    <property type="protein sequence ID" value="KAK8731228.1"/>
    <property type="molecule type" value="Genomic_DNA"/>
</dbReference>
<proteinExistence type="predicted"/>
<gene>
    <name evidence="1" type="ORF">OTU49_007495</name>
</gene>
<comment type="caution">
    <text evidence="1">The sequence shown here is derived from an EMBL/GenBank/DDBJ whole genome shotgun (WGS) entry which is preliminary data.</text>
</comment>
<evidence type="ECO:0000313" key="1">
    <source>
        <dbReference type="EMBL" id="KAK8731228.1"/>
    </source>
</evidence>
<dbReference type="AlphaFoldDB" id="A0AAW0WVE5"/>
<protein>
    <submittedName>
        <fullName evidence="1">Uncharacterized protein</fullName>
    </submittedName>
</protein>